<dbReference type="GO" id="GO:0000179">
    <property type="term" value="F:rRNA (adenine-N6,N6-)-dimethyltransferase activity"/>
    <property type="evidence" value="ECO:0007669"/>
    <property type="project" value="UniProtKB-UniRule"/>
</dbReference>
<evidence type="ECO:0000256" key="7">
    <source>
        <dbReference type="RuleBase" id="RU362106"/>
    </source>
</evidence>
<dbReference type="Gene3D" id="3.40.50.150">
    <property type="entry name" value="Vaccinia Virus protein VP39"/>
    <property type="match status" value="1"/>
</dbReference>
<dbReference type="AlphaFoldDB" id="A0A0L0FWY6"/>
<dbReference type="PANTHER" id="PTHR11727:SF7">
    <property type="entry name" value="DIMETHYLADENOSINE TRANSFERASE-RELATED"/>
    <property type="match status" value="1"/>
</dbReference>
<sequence length="245" mass="28160">MTVKLLDIAKKVVACEVDPRMVAELTKRIQGTPQYSKLSIRVGDILKSEMPYFDVCVANVPYQISSPLVFKLLLHRPFFRCAVLMFQLEFAQRLVAKPGDPLYCRLSVNTQLLSKVEHVMKVGKNNFKPPPKVESAVVRIEPYNPPPPINFQEWDGLLRICFVRKNKTLGASFRSKAVLELLSKNYKTYCALNNMMDESDEESIKDKVIKLLTDSDFVEKRSRTLDIDDFLKLLKLFNDNNIHFS</sequence>
<dbReference type="InterPro" id="IPR020598">
    <property type="entry name" value="rRNA_Ade_methylase_Trfase_N"/>
</dbReference>
<keyword evidence="1 7" id="KW-0698">rRNA processing</keyword>
<dbReference type="CDD" id="cd02440">
    <property type="entry name" value="AdoMet_MTases"/>
    <property type="match status" value="1"/>
</dbReference>
<keyword evidence="5 6" id="KW-0694">RNA-binding</keyword>
<dbReference type="STRING" id="667725.A0A0L0FWY6"/>
<feature type="binding site" evidence="6">
    <location>
        <position position="59"/>
    </location>
    <ligand>
        <name>S-adenosyl-L-methionine</name>
        <dbReference type="ChEBI" id="CHEBI:59789"/>
    </ligand>
</feature>
<dbReference type="EC" id="2.1.1.-" evidence="7"/>
<dbReference type="eggNOG" id="KOG0820">
    <property type="taxonomic scope" value="Eukaryota"/>
</dbReference>
<dbReference type="OrthoDB" id="74991at2759"/>
<evidence type="ECO:0000256" key="6">
    <source>
        <dbReference type="PROSITE-ProRule" id="PRU01026"/>
    </source>
</evidence>
<keyword evidence="3 6" id="KW-0808">Transferase</keyword>
<dbReference type="Pfam" id="PF00398">
    <property type="entry name" value="RrnaAD"/>
    <property type="match status" value="1"/>
</dbReference>
<name>A0A0L0FWY6_9EUKA</name>
<evidence type="ECO:0000256" key="1">
    <source>
        <dbReference type="ARBA" id="ARBA00022552"/>
    </source>
</evidence>
<dbReference type="InterPro" id="IPR029063">
    <property type="entry name" value="SAM-dependent_MTases_sf"/>
</dbReference>
<dbReference type="GO" id="GO:0003723">
    <property type="term" value="F:RNA binding"/>
    <property type="evidence" value="ECO:0007669"/>
    <property type="project" value="UniProtKB-UniRule"/>
</dbReference>
<dbReference type="InterPro" id="IPR001737">
    <property type="entry name" value="KsgA/Erm"/>
</dbReference>
<keyword evidence="4 6" id="KW-0949">S-adenosyl-L-methionine</keyword>
<comment type="similarity">
    <text evidence="6 7">Belongs to the class I-like SAM-binding methyltransferase superfamily. rRNA adenine N(6)-methyltransferase family.</text>
</comment>
<dbReference type="FunFam" id="1.10.8.480:FF:000002">
    <property type="entry name" value="rRNA adenine N(6)-methyltransferase"/>
    <property type="match status" value="1"/>
</dbReference>
<dbReference type="PROSITE" id="PS51689">
    <property type="entry name" value="SAM_RNA_A_N6_MT"/>
    <property type="match status" value="1"/>
</dbReference>
<dbReference type="GeneID" id="25907667"/>
<dbReference type="PANTHER" id="PTHR11727">
    <property type="entry name" value="DIMETHYLADENOSINE TRANSFERASE"/>
    <property type="match status" value="1"/>
</dbReference>
<evidence type="ECO:0000256" key="5">
    <source>
        <dbReference type="ARBA" id="ARBA00022884"/>
    </source>
</evidence>
<organism evidence="9 10">
    <name type="scientific">Sphaeroforma arctica JP610</name>
    <dbReference type="NCBI Taxonomy" id="667725"/>
    <lineage>
        <taxon>Eukaryota</taxon>
        <taxon>Ichthyosporea</taxon>
        <taxon>Ichthyophonida</taxon>
        <taxon>Sphaeroforma</taxon>
    </lineage>
</organism>
<evidence type="ECO:0000256" key="2">
    <source>
        <dbReference type="ARBA" id="ARBA00022603"/>
    </source>
</evidence>
<dbReference type="NCBIfam" id="TIGR00755">
    <property type="entry name" value="ksgA"/>
    <property type="match status" value="1"/>
</dbReference>
<dbReference type="EMBL" id="KQ242145">
    <property type="protein sequence ID" value="KNC80473.1"/>
    <property type="molecule type" value="Genomic_DNA"/>
</dbReference>
<feature type="binding site" evidence="6">
    <location>
        <position position="1"/>
    </location>
    <ligand>
        <name>S-adenosyl-L-methionine</name>
        <dbReference type="ChEBI" id="CHEBI:59789"/>
    </ligand>
</feature>
<evidence type="ECO:0000259" key="8">
    <source>
        <dbReference type="SMART" id="SM00650"/>
    </source>
</evidence>
<reference evidence="9 10" key="1">
    <citation type="submission" date="2011-02" db="EMBL/GenBank/DDBJ databases">
        <title>The Genome Sequence of Sphaeroforma arctica JP610.</title>
        <authorList>
            <consortium name="The Broad Institute Genome Sequencing Platform"/>
            <person name="Russ C."/>
            <person name="Cuomo C."/>
            <person name="Young S.K."/>
            <person name="Zeng Q."/>
            <person name="Gargeya S."/>
            <person name="Alvarado L."/>
            <person name="Berlin A."/>
            <person name="Chapman S.B."/>
            <person name="Chen Z."/>
            <person name="Freedman E."/>
            <person name="Gellesch M."/>
            <person name="Goldberg J."/>
            <person name="Griggs A."/>
            <person name="Gujja S."/>
            <person name="Heilman E."/>
            <person name="Heiman D."/>
            <person name="Howarth C."/>
            <person name="Mehta T."/>
            <person name="Neiman D."/>
            <person name="Pearson M."/>
            <person name="Roberts A."/>
            <person name="Saif S."/>
            <person name="Shea T."/>
            <person name="Shenoy N."/>
            <person name="Sisk P."/>
            <person name="Stolte C."/>
            <person name="Sykes S."/>
            <person name="White J."/>
            <person name="Yandava C."/>
            <person name="Burger G."/>
            <person name="Gray M.W."/>
            <person name="Holland P.W.H."/>
            <person name="King N."/>
            <person name="Lang F.B.F."/>
            <person name="Roger A.J."/>
            <person name="Ruiz-Trillo I."/>
            <person name="Haas B."/>
            <person name="Nusbaum C."/>
            <person name="Birren B."/>
        </authorList>
    </citation>
    <scope>NUCLEOTIDE SEQUENCE [LARGE SCALE GENOMIC DNA]</scope>
    <source>
        <strain evidence="9 10">JP610</strain>
    </source>
</reference>
<feature type="binding site" evidence="6">
    <location>
        <position position="16"/>
    </location>
    <ligand>
        <name>S-adenosyl-L-methionine</name>
        <dbReference type="ChEBI" id="CHEBI:59789"/>
    </ligand>
</feature>
<dbReference type="Proteomes" id="UP000054560">
    <property type="component" value="Unassembled WGS sequence"/>
</dbReference>
<evidence type="ECO:0000313" key="10">
    <source>
        <dbReference type="Proteomes" id="UP000054560"/>
    </source>
</evidence>
<proteinExistence type="inferred from homology"/>
<evidence type="ECO:0000256" key="3">
    <source>
        <dbReference type="ARBA" id="ARBA00022679"/>
    </source>
</evidence>
<feature type="domain" description="Ribosomal RNA adenine methylase transferase N-terminal" evidence="8">
    <location>
        <begin position="1"/>
        <end position="144"/>
    </location>
</feature>
<dbReference type="SUPFAM" id="SSF53335">
    <property type="entry name" value="S-adenosyl-L-methionine-dependent methyltransferases"/>
    <property type="match status" value="1"/>
</dbReference>
<dbReference type="RefSeq" id="XP_014154375.1">
    <property type="nucleotide sequence ID" value="XM_014298900.1"/>
</dbReference>
<comment type="caution">
    <text evidence="6">Lacks conserved residue(s) required for the propagation of feature annotation.</text>
</comment>
<keyword evidence="2 6" id="KW-0489">Methyltransferase</keyword>
<accession>A0A0L0FWY6</accession>
<evidence type="ECO:0000313" key="9">
    <source>
        <dbReference type="EMBL" id="KNC80473.1"/>
    </source>
</evidence>
<gene>
    <name evidence="9" type="ORF">SARC_07163</name>
</gene>
<dbReference type="GO" id="GO:0005730">
    <property type="term" value="C:nucleolus"/>
    <property type="evidence" value="ECO:0007669"/>
    <property type="project" value="TreeGrafter"/>
</dbReference>
<dbReference type="InterPro" id="IPR011530">
    <property type="entry name" value="rRNA_adenine_dimethylase"/>
</dbReference>
<keyword evidence="10" id="KW-1185">Reference proteome</keyword>
<dbReference type="SMART" id="SM00650">
    <property type="entry name" value="rADc"/>
    <property type="match status" value="1"/>
</dbReference>
<dbReference type="Gene3D" id="1.10.8.480">
    <property type="match status" value="1"/>
</dbReference>
<protein>
    <recommendedName>
        <fullName evidence="7">rRNA adenine N(6)-methyltransferase</fullName>
        <ecNumber evidence="7">2.1.1.-</ecNumber>
    </recommendedName>
</protein>
<evidence type="ECO:0000256" key="4">
    <source>
        <dbReference type="ARBA" id="ARBA00022691"/>
    </source>
</evidence>
<feature type="binding site" evidence="6">
    <location>
        <position position="44"/>
    </location>
    <ligand>
        <name>S-adenosyl-L-methionine</name>
        <dbReference type="ChEBI" id="CHEBI:59789"/>
    </ligand>
</feature>